<dbReference type="Proteomes" id="UP000289691">
    <property type="component" value="Unassembled WGS sequence"/>
</dbReference>
<name>A0A498L870_9EURY</name>
<dbReference type="AlphaFoldDB" id="A0A498L870"/>
<evidence type="ECO:0008006" key="3">
    <source>
        <dbReference type="Google" id="ProtNLM"/>
    </source>
</evidence>
<gene>
    <name evidence="1" type="ORF">EAF64_01665</name>
</gene>
<comment type="caution">
    <text evidence="1">The sequence shown here is derived from an EMBL/GenBank/DDBJ whole genome shotgun (WGS) entry which is preliminary data.</text>
</comment>
<keyword evidence="2" id="KW-1185">Reference proteome</keyword>
<evidence type="ECO:0000313" key="1">
    <source>
        <dbReference type="EMBL" id="RXK51373.1"/>
    </source>
</evidence>
<evidence type="ECO:0000313" key="2">
    <source>
        <dbReference type="Proteomes" id="UP000289691"/>
    </source>
</evidence>
<dbReference type="OrthoDB" id="205286at2157"/>
<accession>A0A498L870</accession>
<protein>
    <recommendedName>
        <fullName evidence="3">Lipoprotein</fullName>
    </recommendedName>
</protein>
<dbReference type="Pfam" id="PF20127">
    <property type="entry name" value="DUF6517"/>
    <property type="match status" value="1"/>
</dbReference>
<dbReference type="RefSeq" id="WP_129067238.1">
    <property type="nucleotide sequence ID" value="NZ_RDFA01000001.1"/>
</dbReference>
<dbReference type="InterPro" id="IPR045396">
    <property type="entry name" value="DUF6517"/>
</dbReference>
<reference evidence="1 2" key="1">
    <citation type="submission" date="2019-01" db="EMBL/GenBank/DDBJ databases">
        <title>Halorientalis sp. F13-25 a new haloarchaeum isolated from hypersaline water.</title>
        <authorList>
            <person name="Ana D.-V."/>
            <person name="Cristina S.-P."/>
            <person name="Antonio V."/>
        </authorList>
    </citation>
    <scope>NUCLEOTIDE SEQUENCE [LARGE SCALE GENOMIC DNA]</scope>
    <source>
        <strain evidence="1 2">F13-25</strain>
    </source>
</reference>
<sequence length="215" mass="22994">MRRRILAAVAVAGLMTMAGCGFLLGTEALEFSASQATASDEALDDTGYEEANVSQQVVEREFEAAGQTREVVVTNHLAQYERQVGLERIGEQRAAAVVAFSSPQIKLPTGDTLNPIGDMSEREILTNFNTNYQGISVGNQTGSQNVSVLGADRSIEQFDGTATLAGQEVDVVIHAGKFKHGSDYIGVVAIYPEMAAGEEDRVVTLLNGLEHETES</sequence>
<organism evidence="1 2">
    <name type="scientific">Halorientalis pallida</name>
    <dbReference type="NCBI Taxonomy" id="2479928"/>
    <lineage>
        <taxon>Archaea</taxon>
        <taxon>Methanobacteriati</taxon>
        <taxon>Methanobacteriota</taxon>
        <taxon>Stenosarchaea group</taxon>
        <taxon>Halobacteria</taxon>
        <taxon>Halobacteriales</taxon>
        <taxon>Haloarculaceae</taxon>
        <taxon>Halorientalis</taxon>
    </lineage>
</organism>
<proteinExistence type="predicted"/>
<dbReference type="EMBL" id="RDFA01000001">
    <property type="protein sequence ID" value="RXK51373.1"/>
    <property type="molecule type" value="Genomic_DNA"/>
</dbReference>
<dbReference type="PROSITE" id="PS51257">
    <property type="entry name" value="PROKAR_LIPOPROTEIN"/>
    <property type="match status" value="1"/>
</dbReference>